<protein>
    <submittedName>
        <fullName evidence="2">Venom protein</fullName>
    </submittedName>
</protein>
<reference evidence="2" key="1">
    <citation type="submission" date="2016-11" db="EMBL/GenBank/DDBJ databases">
        <title>Venom-gland transcriptomics and venom proteomics of the black-back scorpion (Hadrurus spadix) reveal detectability challenges and an unexplored realm of animal toxin diversity.</title>
        <authorList>
            <person name="Rokyta D.R."/>
            <person name="Ward M.J."/>
        </authorList>
    </citation>
    <scope>NUCLEOTIDE SEQUENCE</scope>
    <source>
        <tissue evidence="2">Venom gland</tissue>
    </source>
</reference>
<evidence type="ECO:0000256" key="1">
    <source>
        <dbReference type="SAM" id="SignalP"/>
    </source>
</evidence>
<dbReference type="EMBL" id="GFAH01000681">
    <property type="protein sequence ID" value="JAV47708.1"/>
    <property type="molecule type" value="Transcribed_RNA"/>
</dbReference>
<feature type="signal peptide" evidence="1">
    <location>
        <begin position="1"/>
        <end position="20"/>
    </location>
</feature>
<accession>A0A1W7R990</accession>
<proteinExistence type="predicted"/>
<sequence>MKCSLTACLVTAACVGLSLAAASGNPIYRIRRSGVSDQRLAELETMLALSKFRTQPSIILDLEDIGKRKRSINSADERIYPADFDVGKYNHKLQSSLSDFLTTIRRRRDSH</sequence>
<dbReference type="AlphaFoldDB" id="A0A1W7R990"/>
<feature type="chain" id="PRO_5012235975" evidence="1">
    <location>
        <begin position="21"/>
        <end position="111"/>
    </location>
</feature>
<organism evidence="2">
    <name type="scientific">Hadrurus spadix</name>
    <dbReference type="NCBI Taxonomy" id="141984"/>
    <lineage>
        <taxon>Eukaryota</taxon>
        <taxon>Metazoa</taxon>
        <taxon>Ecdysozoa</taxon>
        <taxon>Arthropoda</taxon>
        <taxon>Chelicerata</taxon>
        <taxon>Arachnida</taxon>
        <taxon>Scorpiones</taxon>
        <taxon>Iurida</taxon>
        <taxon>Iuroidea</taxon>
        <taxon>Hadrurus</taxon>
    </lineage>
</organism>
<name>A0A1W7R990_9SCOR</name>
<keyword evidence="1" id="KW-0732">Signal</keyword>
<evidence type="ECO:0000313" key="2">
    <source>
        <dbReference type="EMBL" id="JAV47708.1"/>
    </source>
</evidence>